<dbReference type="SUPFAM" id="SSF56436">
    <property type="entry name" value="C-type lectin-like"/>
    <property type="match status" value="2"/>
</dbReference>
<dbReference type="EMBL" id="JAHRIQ010015529">
    <property type="protein sequence ID" value="MEQ2226562.1"/>
    <property type="molecule type" value="Genomic_DNA"/>
</dbReference>
<dbReference type="Gene3D" id="3.10.100.10">
    <property type="entry name" value="Mannose-Binding Protein A, subunit A"/>
    <property type="match status" value="2"/>
</dbReference>
<name>A0ABV0T112_9TELE</name>
<dbReference type="InterPro" id="IPR016186">
    <property type="entry name" value="C-type_lectin-like/link_sf"/>
</dbReference>
<dbReference type="PROSITE" id="PS00615">
    <property type="entry name" value="C_TYPE_LECTIN_1"/>
    <property type="match status" value="1"/>
</dbReference>
<dbReference type="InterPro" id="IPR018378">
    <property type="entry name" value="C-type_lectin_CS"/>
</dbReference>
<feature type="domain" description="C-type lectin" evidence="2">
    <location>
        <begin position="181"/>
        <end position="294"/>
    </location>
</feature>
<dbReference type="PANTHER" id="PTHR45784">
    <property type="entry name" value="C-TYPE LECTIN DOMAIN FAMILY 20 MEMBER A-RELATED"/>
    <property type="match status" value="1"/>
</dbReference>
<dbReference type="CDD" id="cd00037">
    <property type="entry name" value="CLECT"/>
    <property type="match status" value="1"/>
</dbReference>
<keyword evidence="1" id="KW-1015">Disulfide bond</keyword>
<evidence type="ECO:0000313" key="4">
    <source>
        <dbReference type="Proteomes" id="UP001482620"/>
    </source>
</evidence>
<feature type="domain" description="C-type lectin" evidence="2">
    <location>
        <begin position="75"/>
        <end position="182"/>
    </location>
</feature>
<dbReference type="InterPro" id="IPR001304">
    <property type="entry name" value="C-type_lectin-like"/>
</dbReference>
<gene>
    <name evidence="3" type="ORF">ILYODFUR_028635</name>
</gene>
<comment type="caution">
    <text evidence="3">The sequence shown here is derived from an EMBL/GenBank/DDBJ whole genome shotgun (WGS) entry which is preliminary data.</text>
</comment>
<evidence type="ECO:0000313" key="3">
    <source>
        <dbReference type="EMBL" id="MEQ2226562.1"/>
    </source>
</evidence>
<dbReference type="Pfam" id="PF00059">
    <property type="entry name" value="Lectin_C"/>
    <property type="match status" value="2"/>
</dbReference>
<sequence length="297" mass="35212">MTRVCSSRSNAVILKWKSWISPSGKLCLPAPLNCLRTNRYPVFYCPYCLFMHRGQVKCFDCFKAAFLLHIELSGLRQRHFSYYDDMKTWREAQSICREKHVDLITIRNETENQAFSEYHGWLGLYRDNNTSPWKWSRKDKGATFFKWDNNEPQSNQHCAFKVRTSSQWRNGDCNHENAFTCYDESLILVKENKTWEEALKHCRNLNKKKSYDLATLTTPDDHNYARKRAKKATTDEVWTGLRYMGDEWFWMGGEQVLYRDIPSCPAVRCGVLEKNSNTSFEIRNCSERRNFFCYIKP</sequence>
<organism evidence="3 4">
    <name type="scientific">Ilyodon furcidens</name>
    <name type="common">goldbreast splitfin</name>
    <dbReference type="NCBI Taxonomy" id="33524"/>
    <lineage>
        <taxon>Eukaryota</taxon>
        <taxon>Metazoa</taxon>
        <taxon>Chordata</taxon>
        <taxon>Craniata</taxon>
        <taxon>Vertebrata</taxon>
        <taxon>Euteleostomi</taxon>
        <taxon>Actinopterygii</taxon>
        <taxon>Neopterygii</taxon>
        <taxon>Teleostei</taxon>
        <taxon>Neoteleostei</taxon>
        <taxon>Acanthomorphata</taxon>
        <taxon>Ovalentaria</taxon>
        <taxon>Atherinomorphae</taxon>
        <taxon>Cyprinodontiformes</taxon>
        <taxon>Goodeidae</taxon>
        <taxon>Ilyodon</taxon>
    </lineage>
</organism>
<evidence type="ECO:0000259" key="2">
    <source>
        <dbReference type="PROSITE" id="PS50041"/>
    </source>
</evidence>
<dbReference type="SMART" id="SM00034">
    <property type="entry name" value="CLECT"/>
    <property type="match status" value="2"/>
</dbReference>
<dbReference type="PROSITE" id="PS50041">
    <property type="entry name" value="C_TYPE_LECTIN_2"/>
    <property type="match status" value="2"/>
</dbReference>
<accession>A0ABV0T112</accession>
<dbReference type="InterPro" id="IPR016187">
    <property type="entry name" value="CTDL_fold"/>
</dbReference>
<proteinExistence type="predicted"/>
<reference evidence="3 4" key="1">
    <citation type="submission" date="2021-06" db="EMBL/GenBank/DDBJ databases">
        <authorList>
            <person name="Palmer J.M."/>
        </authorList>
    </citation>
    <scope>NUCLEOTIDE SEQUENCE [LARGE SCALE GENOMIC DNA]</scope>
    <source>
        <strain evidence="4">if_2019</strain>
        <tissue evidence="3">Muscle</tissue>
    </source>
</reference>
<evidence type="ECO:0000256" key="1">
    <source>
        <dbReference type="ARBA" id="ARBA00023157"/>
    </source>
</evidence>
<dbReference type="PANTHER" id="PTHR45784:SF8">
    <property type="entry name" value="C-TYPE MANNOSE RECEPTOR 2-RELATED"/>
    <property type="match status" value="1"/>
</dbReference>
<dbReference type="Proteomes" id="UP001482620">
    <property type="component" value="Unassembled WGS sequence"/>
</dbReference>
<keyword evidence="4" id="KW-1185">Reference proteome</keyword>
<protein>
    <recommendedName>
        <fullName evidence="2">C-type lectin domain-containing protein</fullName>
    </recommendedName>
</protein>